<evidence type="ECO:0000313" key="1">
    <source>
        <dbReference type="EMBL" id="KAF5593123.1"/>
    </source>
</evidence>
<accession>A0A8H5PAV5</accession>
<organism evidence="1 2">
    <name type="scientific">Fusarium pseudoanthophilum</name>
    <dbReference type="NCBI Taxonomy" id="48495"/>
    <lineage>
        <taxon>Eukaryota</taxon>
        <taxon>Fungi</taxon>
        <taxon>Dikarya</taxon>
        <taxon>Ascomycota</taxon>
        <taxon>Pezizomycotina</taxon>
        <taxon>Sordariomycetes</taxon>
        <taxon>Hypocreomycetidae</taxon>
        <taxon>Hypocreales</taxon>
        <taxon>Nectriaceae</taxon>
        <taxon>Fusarium</taxon>
        <taxon>Fusarium fujikuroi species complex</taxon>
    </lineage>
</organism>
<comment type="caution">
    <text evidence="1">The sequence shown here is derived from an EMBL/GenBank/DDBJ whole genome shotgun (WGS) entry which is preliminary data.</text>
</comment>
<protein>
    <submittedName>
        <fullName evidence="1">Uncharacterized protein</fullName>
    </submittedName>
</protein>
<gene>
    <name evidence="1" type="ORF">FPANT_5216</name>
</gene>
<proteinExistence type="predicted"/>
<dbReference type="EMBL" id="JAAOAR010000247">
    <property type="protein sequence ID" value="KAF5593123.1"/>
    <property type="molecule type" value="Genomic_DNA"/>
</dbReference>
<evidence type="ECO:0000313" key="2">
    <source>
        <dbReference type="Proteomes" id="UP000544095"/>
    </source>
</evidence>
<keyword evidence="2" id="KW-1185">Reference proteome</keyword>
<name>A0A8H5PAV5_9HYPO</name>
<sequence length="127" mass="14972">MPADDPDKCFKHPVTDDPDIEGHDYITGPTLIGAYITTDRRRITPRVLCLPQLCGPRRQGHPFCRSLEEFFTTYLQGIPTDIDEVDTVYSYVATFFRIMRHLPNRFNTYDPDPDKPEKYIWDWHHKD</sequence>
<dbReference type="Proteomes" id="UP000544095">
    <property type="component" value="Unassembled WGS sequence"/>
</dbReference>
<dbReference type="AlphaFoldDB" id="A0A8H5PAV5"/>
<reference evidence="1 2" key="1">
    <citation type="submission" date="2020-05" db="EMBL/GenBank/DDBJ databases">
        <title>Identification and distribution of gene clusters putatively required for synthesis of sphingolipid metabolism inhibitors in phylogenetically diverse species of the filamentous fungus Fusarium.</title>
        <authorList>
            <person name="Kim H.-S."/>
            <person name="Busman M."/>
            <person name="Brown D.W."/>
            <person name="Divon H."/>
            <person name="Uhlig S."/>
            <person name="Proctor R.H."/>
        </authorList>
    </citation>
    <scope>NUCLEOTIDE SEQUENCE [LARGE SCALE GENOMIC DNA]</scope>
    <source>
        <strain evidence="1 2">NRRL 25211</strain>
    </source>
</reference>